<evidence type="ECO:0000256" key="1">
    <source>
        <dbReference type="ARBA" id="ARBA00022741"/>
    </source>
</evidence>
<feature type="domain" description="Helicase C-terminal" evidence="9">
    <location>
        <begin position="483"/>
        <end position="638"/>
    </location>
</feature>
<dbReference type="PANTHER" id="PTHR47964">
    <property type="entry name" value="ATP-DEPENDENT DNA HELICASE HOMOLOG RECG, CHLOROPLASTIC"/>
    <property type="match status" value="1"/>
</dbReference>
<organism evidence="10">
    <name type="scientific">Candidatus Improbicoccus pseudotrichonymphae</name>
    <dbReference type="NCBI Taxonomy" id="3033792"/>
    <lineage>
        <taxon>Bacteria</taxon>
        <taxon>Bacillati</taxon>
        <taxon>Bacillota</taxon>
        <taxon>Clostridia</taxon>
        <taxon>Candidatus Improbicoccus</taxon>
    </lineage>
</organism>
<keyword evidence="2" id="KW-0227">DNA damage</keyword>
<sequence>MNFSLFYVDISELKGVGKKTSVLYKNLGINSIGKLLMYFPVSYENWENVSSIYEISNSKEEKIIKAKISEEVTCIFSRKNKKIYKLKAISENQIITISFFSIKNPSAKMKRGEEFLLSGKFCKDKNGFKVICPKIKNINSSEKIVPLYPQSSKLPSWKIARATKEAIKLLPEKVKETLPYFLIDKFNLATYDFMIKKIHFPFNLDELNKAKRRFLFEELLIWKFAMFILKNKISLSNKNMIPNDKNVHKETKRKIGNESVVIKDFSHEFLEKLPFELTKSQKKVIFECIEDMKNPKLQSMKRLLQGDVGSGKTVIAMALSYNIIKNGFKAIVMVPSEILAFQHHKRFLEVFEKFHDDDQTFKNIYLFTKSTSKKQKEILVKILSDNNPAIIIGTHALITDDLKIANLAFVVIDEQHKFGVNQRLKLISKSFLPHILVMSATPIPRSLALVFYGDLDFSVLNELPSGRKEIKTFLMESGRRSEAIEFLENKLEEGSQGFIVCPLINKSEELISLTDYREKYLTKDFVKKFKPEIIHGKLKKNEKENIMNDFYEGKIKLLISTTIIEVGIDAPKASVIIIENPERFGMATLHQLRGRVGRNSNESYCILISDSKWGSAYRRLKTIKSSNDGFYLANQDLEQRGPGEFFGERQHGEFNRNLIEALKDDSIVNDCDNAIREVITRSPNLDSDESKFIKSKILKLISSF</sequence>
<dbReference type="EMBL" id="AP027924">
    <property type="protein sequence ID" value="BED92262.1"/>
    <property type="molecule type" value="Genomic_DNA"/>
</dbReference>
<accession>A0AA48KYV6</accession>
<dbReference type="Pfam" id="PF00271">
    <property type="entry name" value="Helicase_C"/>
    <property type="match status" value="1"/>
</dbReference>
<dbReference type="GO" id="GO:0003678">
    <property type="term" value="F:DNA helicase activity"/>
    <property type="evidence" value="ECO:0007669"/>
    <property type="project" value="TreeGrafter"/>
</dbReference>
<gene>
    <name evidence="10" type="ORF">CfP315_0874</name>
</gene>
<name>A0AA48KYV6_9FIRM</name>
<proteinExistence type="predicted"/>
<dbReference type="InterPro" id="IPR014001">
    <property type="entry name" value="Helicase_ATP-bd"/>
</dbReference>
<dbReference type="AlphaFoldDB" id="A0AA48KYV6"/>
<evidence type="ECO:0000259" key="8">
    <source>
        <dbReference type="PROSITE" id="PS51192"/>
    </source>
</evidence>
<dbReference type="SUPFAM" id="SSF50249">
    <property type="entry name" value="Nucleic acid-binding proteins"/>
    <property type="match status" value="1"/>
</dbReference>
<keyword evidence="7" id="KW-0234">DNA repair</keyword>
<evidence type="ECO:0000256" key="6">
    <source>
        <dbReference type="ARBA" id="ARBA00023125"/>
    </source>
</evidence>
<dbReference type="Gene3D" id="3.40.50.300">
    <property type="entry name" value="P-loop containing nucleotide triphosphate hydrolases"/>
    <property type="match status" value="2"/>
</dbReference>
<evidence type="ECO:0000256" key="2">
    <source>
        <dbReference type="ARBA" id="ARBA00022763"/>
    </source>
</evidence>
<keyword evidence="4 10" id="KW-0347">Helicase</keyword>
<keyword evidence="1" id="KW-0547">Nucleotide-binding</keyword>
<evidence type="ECO:0000256" key="5">
    <source>
        <dbReference type="ARBA" id="ARBA00022840"/>
    </source>
</evidence>
<dbReference type="InterPro" id="IPR033454">
    <property type="entry name" value="RecG_wedge"/>
</dbReference>
<keyword evidence="6" id="KW-0238">DNA-binding</keyword>
<evidence type="ECO:0000256" key="4">
    <source>
        <dbReference type="ARBA" id="ARBA00022806"/>
    </source>
</evidence>
<dbReference type="InterPro" id="IPR001650">
    <property type="entry name" value="Helicase_C-like"/>
</dbReference>
<reference evidence="10" key="1">
    <citation type="journal article" date="2023" name="ISME J.">
        <title>Emergence of putative energy parasites within Clostridia revealed by genome analysis of a novel endosymbiotic clade.</title>
        <authorList>
            <person name="Takahashi K."/>
            <person name="Kuwahara H."/>
            <person name="Horikawa Y."/>
            <person name="Izawa K."/>
            <person name="Kato D."/>
            <person name="Inagaki T."/>
            <person name="Yuki M."/>
            <person name="Ohkuma M."/>
            <person name="Hongoh Y."/>
        </authorList>
    </citation>
    <scope>NUCLEOTIDE SEQUENCE</scope>
    <source>
        <strain evidence="10">CfP3-15</strain>
    </source>
</reference>
<dbReference type="InterPro" id="IPR047112">
    <property type="entry name" value="RecG/Mfd"/>
</dbReference>
<keyword evidence="3" id="KW-0378">Hydrolase</keyword>
<dbReference type="GO" id="GO:0006281">
    <property type="term" value="P:DNA repair"/>
    <property type="evidence" value="ECO:0007669"/>
    <property type="project" value="UniProtKB-KW"/>
</dbReference>
<dbReference type="SMART" id="SM00490">
    <property type="entry name" value="HELICc"/>
    <property type="match status" value="1"/>
</dbReference>
<dbReference type="GO" id="GO:0005524">
    <property type="term" value="F:ATP binding"/>
    <property type="evidence" value="ECO:0007669"/>
    <property type="project" value="UniProtKB-KW"/>
</dbReference>
<evidence type="ECO:0000313" key="10">
    <source>
        <dbReference type="EMBL" id="BED92262.1"/>
    </source>
</evidence>
<dbReference type="GO" id="GO:0016787">
    <property type="term" value="F:hydrolase activity"/>
    <property type="evidence" value="ECO:0007669"/>
    <property type="project" value="UniProtKB-KW"/>
</dbReference>
<evidence type="ECO:0000259" key="9">
    <source>
        <dbReference type="PROSITE" id="PS51194"/>
    </source>
</evidence>
<dbReference type="Proteomes" id="UP001337580">
    <property type="component" value="Chromosome"/>
</dbReference>
<protein>
    <submittedName>
        <fullName evidence="10">ATP-dependent DNA helicase RecG</fullName>
    </submittedName>
</protein>
<feature type="domain" description="Helicase ATP-binding" evidence="8">
    <location>
        <begin position="293"/>
        <end position="460"/>
    </location>
</feature>
<dbReference type="PROSITE" id="PS51192">
    <property type="entry name" value="HELICASE_ATP_BIND_1"/>
    <property type="match status" value="1"/>
</dbReference>
<dbReference type="KEGG" id="ips:CfP315_0874"/>
<evidence type="ECO:0000256" key="3">
    <source>
        <dbReference type="ARBA" id="ARBA00022801"/>
    </source>
</evidence>
<dbReference type="PANTHER" id="PTHR47964:SF1">
    <property type="entry name" value="ATP-DEPENDENT DNA HELICASE HOMOLOG RECG, CHLOROPLASTIC"/>
    <property type="match status" value="1"/>
</dbReference>
<dbReference type="SUPFAM" id="SSF52540">
    <property type="entry name" value="P-loop containing nucleoside triphosphate hydrolases"/>
    <property type="match status" value="2"/>
</dbReference>
<keyword evidence="5" id="KW-0067">ATP-binding</keyword>
<evidence type="ECO:0000256" key="7">
    <source>
        <dbReference type="ARBA" id="ARBA00023204"/>
    </source>
</evidence>
<dbReference type="Pfam" id="PF00270">
    <property type="entry name" value="DEAD"/>
    <property type="match status" value="1"/>
</dbReference>
<dbReference type="InterPro" id="IPR012340">
    <property type="entry name" value="NA-bd_OB-fold"/>
</dbReference>
<dbReference type="GO" id="GO:0003677">
    <property type="term" value="F:DNA binding"/>
    <property type="evidence" value="ECO:0007669"/>
    <property type="project" value="UniProtKB-KW"/>
</dbReference>
<dbReference type="SMART" id="SM00487">
    <property type="entry name" value="DEXDc"/>
    <property type="match status" value="1"/>
</dbReference>
<dbReference type="InterPro" id="IPR011545">
    <property type="entry name" value="DEAD/DEAH_box_helicase_dom"/>
</dbReference>
<dbReference type="Pfam" id="PF17191">
    <property type="entry name" value="RecG_wedge"/>
    <property type="match status" value="1"/>
</dbReference>
<dbReference type="InterPro" id="IPR027417">
    <property type="entry name" value="P-loop_NTPase"/>
</dbReference>
<dbReference type="PROSITE" id="PS51194">
    <property type="entry name" value="HELICASE_CTER"/>
    <property type="match status" value="1"/>
</dbReference>